<dbReference type="InterPro" id="IPR006665">
    <property type="entry name" value="OmpA-like"/>
</dbReference>
<protein>
    <submittedName>
        <fullName evidence="7">OmpA family protein</fullName>
    </submittedName>
</protein>
<organism evidence="7 8">
    <name type="scientific">Phyllobacterium salinisoli</name>
    <dbReference type="NCBI Taxonomy" id="1899321"/>
    <lineage>
        <taxon>Bacteria</taxon>
        <taxon>Pseudomonadati</taxon>
        <taxon>Pseudomonadota</taxon>
        <taxon>Alphaproteobacteria</taxon>
        <taxon>Hyphomicrobiales</taxon>
        <taxon>Phyllobacteriaceae</taxon>
        <taxon>Phyllobacterium</taxon>
    </lineage>
</organism>
<dbReference type="SUPFAM" id="SSF103088">
    <property type="entry name" value="OmpA-like"/>
    <property type="match status" value="1"/>
</dbReference>
<feature type="domain" description="OmpA-like" evidence="6">
    <location>
        <begin position="268"/>
        <end position="382"/>
    </location>
</feature>
<dbReference type="Gene3D" id="3.30.1330.60">
    <property type="entry name" value="OmpA-like domain"/>
    <property type="match status" value="1"/>
</dbReference>
<dbReference type="Proteomes" id="UP000253420">
    <property type="component" value="Unassembled WGS sequence"/>
</dbReference>
<dbReference type="AlphaFoldDB" id="A0A368K0V2"/>
<accession>A0A368K0V2</accession>
<dbReference type="EMBL" id="QOZG01000006">
    <property type="protein sequence ID" value="RCS23017.1"/>
    <property type="molecule type" value="Genomic_DNA"/>
</dbReference>
<dbReference type="PANTHER" id="PTHR30329">
    <property type="entry name" value="STATOR ELEMENT OF FLAGELLAR MOTOR COMPLEX"/>
    <property type="match status" value="1"/>
</dbReference>
<evidence type="ECO:0000256" key="4">
    <source>
        <dbReference type="PROSITE-ProRule" id="PRU00473"/>
    </source>
</evidence>
<feature type="region of interest" description="Disordered" evidence="5">
    <location>
        <begin position="215"/>
        <end position="249"/>
    </location>
</feature>
<gene>
    <name evidence="7" type="ORF">DUT91_16245</name>
</gene>
<sequence>MHRPNKWWWGAVPLAGLWGYTAATHTEPMQQDLSARTASALQQVPLDKPSLNFSGRDGTLSANAFTAHDITEATAAIGATAGVRLLNNEARLAPTAQPYNLGIEKTGDTVTLTGNVPGPSVRRSILDTVKAEDPSTNVVDKLTYALGAPAGFETAAKFAVKQLPALSSASMALRDGTLTVNGVAPDRNSLASLMAALKTHPGDLALGQVNLQADAPDSMEKTASVQSTEPQAASRDTVTTPLSDGSAGQTQVAVAQSEAPLDNAGCQSLLSNITRDDTIHFEIGSTRIHTDSAKILDSVVATAQRCPTGNIEIQGYTDSEGSSKVNLALSQRRSDAVKQYLAKAGIDGSRLTAIGYGPAKPVASNDTPDGRAKNRRIEFLVK</sequence>
<dbReference type="CDD" id="cd07185">
    <property type="entry name" value="OmpA_C-like"/>
    <property type="match status" value="1"/>
</dbReference>
<dbReference type="PROSITE" id="PS51123">
    <property type="entry name" value="OMPA_2"/>
    <property type="match status" value="1"/>
</dbReference>
<dbReference type="PRINTS" id="PR01021">
    <property type="entry name" value="OMPADOMAIN"/>
</dbReference>
<evidence type="ECO:0000256" key="2">
    <source>
        <dbReference type="ARBA" id="ARBA00023136"/>
    </source>
</evidence>
<comment type="subcellular location">
    <subcellularLocation>
        <location evidence="1">Cell outer membrane</location>
    </subcellularLocation>
</comment>
<proteinExistence type="predicted"/>
<dbReference type="GO" id="GO:0009279">
    <property type="term" value="C:cell outer membrane"/>
    <property type="evidence" value="ECO:0007669"/>
    <property type="project" value="UniProtKB-SubCell"/>
</dbReference>
<keyword evidence="3" id="KW-0998">Cell outer membrane</keyword>
<dbReference type="Pfam" id="PF00691">
    <property type="entry name" value="OmpA"/>
    <property type="match status" value="1"/>
</dbReference>
<evidence type="ECO:0000256" key="5">
    <source>
        <dbReference type="SAM" id="MobiDB-lite"/>
    </source>
</evidence>
<evidence type="ECO:0000256" key="3">
    <source>
        <dbReference type="ARBA" id="ARBA00023237"/>
    </source>
</evidence>
<evidence type="ECO:0000259" key="6">
    <source>
        <dbReference type="PROSITE" id="PS51123"/>
    </source>
</evidence>
<comment type="caution">
    <text evidence="7">The sequence shown here is derived from an EMBL/GenBank/DDBJ whole genome shotgun (WGS) entry which is preliminary data.</text>
</comment>
<evidence type="ECO:0000313" key="7">
    <source>
        <dbReference type="EMBL" id="RCS23017.1"/>
    </source>
</evidence>
<keyword evidence="2 4" id="KW-0472">Membrane</keyword>
<evidence type="ECO:0000313" key="8">
    <source>
        <dbReference type="Proteomes" id="UP000253420"/>
    </source>
</evidence>
<feature type="compositionally biased region" description="Polar residues" evidence="5">
    <location>
        <begin position="221"/>
        <end position="249"/>
    </location>
</feature>
<dbReference type="Gene3D" id="3.40.1520.20">
    <property type="match status" value="1"/>
</dbReference>
<evidence type="ECO:0000256" key="1">
    <source>
        <dbReference type="ARBA" id="ARBA00004442"/>
    </source>
</evidence>
<reference evidence="7 8" key="1">
    <citation type="submission" date="2018-07" db="EMBL/GenBank/DDBJ databases">
        <title>The draft genome of Phyllobacterium salinisoli.</title>
        <authorList>
            <person name="Liu L."/>
            <person name="Li L."/>
            <person name="Zhang X."/>
            <person name="Liang L."/>
        </authorList>
    </citation>
    <scope>NUCLEOTIDE SEQUENCE [LARGE SCALE GENOMIC DNA]</scope>
    <source>
        <strain evidence="7 8">LLAN61</strain>
    </source>
</reference>
<dbReference type="InterPro" id="IPR050330">
    <property type="entry name" value="Bact_OuterMem_StrucFunc"/>
</dbReference>
<dbReference type="InterPro" id="IPR036737">
    <property type="entry name" value="OmpA-like_sf"/>
</dbReference>
<dbReference type="InterPro" id="IPR006664">
    <property type="entry name" value="OMP_bac"/>
</dbReference>
<keyword evidence="8" id="KW-1185">Reference proteome</keyword>
<dbReference type="PANTHER" id="PTHR30329:SF21">
    <property type="entry name" value="LIPOPROTEIN YIAD-RELATED"/>
    <property type="match status" value="1"/>
</dbReference>
<name>A0A368K0V2_9HYPH</name>